<dbReference type="InterPro" id="IPR010634">
    <property type="entry name" value="DUF1223"/>
</dbReference>
<dbReference type="Pfam" id="PF06764">
    <property type="entry name" value="DUF1223"/>
    <property type="match status" value="1"/>
</dbReference>
<gene>
    <name evidence="1" type="ORF">FOF46_23715</name>
</gene>
<protein>
    <submittedName>
        <fullName evidence="1">DUF1223 domain-containing protein</fullName>
    </submittedName>
</protein>
<dbReference type="InterPro" id="IPR036249">
    <property type="entry name" value="Thioredoxin-like_sf"/>
</dbReference>
<sequence>MEMIKQLMMVLILIVSVGVNAQDIDKTPIVLELFTSQGCSSCPPADKLLDEIKKQYKNQNVFVLSYHVDYWNRLGWKDPFSSPLFSDYQREYALQFNSRSIYTPQLVINGSEHFTGSNRIKADQALKKYSSLKANTEIVLSDVKKETASITLDYKVNGGVFDNITLALVVSERITDISRGENRNRTLKNTNIVAGRIIKNADSGNISITIPEWISEKDELAVIAYTQDKSLKTTGATRIEIL</sequence>
<dbReference type="Gene3D" id="3.40.30.10">
    <property type="entry name" value="Glutaredoxin"/>
    <property type="match status" value="1"/>
</dbReference>
<evidence type="ECO:0000313" key="2">
    <source>
        <dbReference type="Proteomes" id="UP000318833"/>
    </source>
</evidence>
<dbReference type="OrthoDB" id="9808254at2"/>
<reference evidence="1 2" key="1">
    <citation type="submission" date="2019-07" db="EMBL/GenBank/DDBJ databases">
        <title>The draft genome sequence of Aquimarina algiphila M91.</title>
        <authorList>
            <person name="Meng X."/>
        </authorList>
    </citation>
    <scope>NUCLEOTIDE SEQUENCE [LARGE SCALE GENOMIC DNA]</scope>
    <source>
        <strain evidence="1 2">M91</strain>
    </source>
</reference>
<accession>A0A554VE41</accession>
<dbReference type="AlphaFoldDB" id="A0A554VE41"/>
<evidence type="ECO:0000313" key="1">
    <source>
        <dbReference type="EMBL" id="TSE05271.1"/>
    </source>
</evidence>
<proteinExistence type="predicted"/>
<dbReference type="PANTHER" id="PTHR36057:SF1">
    <property type="entry name" value="LIPOPROTEIN LIPID ATTACHMENT SITE-LIKE PROTEIN, PUTATIVE (DUF1223)-RELATED"/>
    <property type="match status" value="1"/>
</dbReference>
<keyword evidence="2" id="KW-1185">Reference proteome</keyword>
<dbReference type="EMBL" id="VLNR01000064">
    <property type="protein sequence ID" value="TSE05271.1"/>
    <property type="molecule type" value="Genomic_DNA"/>
</dbReference>
<organism evidence="1 2">
    <name type="scientific">Aquimarina algiphila</name>
    <dbReference type="NCBI Taxonomy" id="2047982"/>
    <lineage>
        <taxon>Bacteria</taxon>
        <taxon>Pseudomonadati</taxon>
        <taxon>Bacteroidota</taxon>
        <taxon>Flavobacteriia</taxon>
        <taxon>Flavobacteriales</taxon>
        <taxon>Flavobacteriaceae</taxon>
        <taxon>Aquimarina</taxon>
    </lineage>
</organism>
<comment type="caution">
    <text evidence="1">The sequence shown here is derived from an EMBL/GenBank/DDBJ whole genome shotgun (WGS) entry which is preliminary data.</text>
</comment>
<dbReference type="Proteomes" id="UP000318833">
    <property type="component" value="Unassembled WGS sequence"/>
</dbReference>
<dbReference type="RefSeq" id="WP_143918196.1">
    <property type="nucleotide sequence ID" value="NZ_VLNR01000064.1"/>
</dbReference>
<name>A0A554VE41_9FLAO</name>
<dbReference type="SUPFAM" id="SSF52833">
    <property type="entry name" value="Thioredoxin-like"/>
    <property type="match status" value="1"/>
</dbReference>
<dbReference type="PANTHER" id="PTHR36057">
    <property type="match status" value="1"/>
</dbReference>